<organism evidence="1 2">
    <name type="scientific">Solanum verrucosum</name>
    <dbReference type="NCBI Taxonomy" id="315347"/>
    <lineage>
        <taxon>Eukaryota</taxon>
        <taxon>Viridiplantae</taxon>
        <taxon>Streptophyta</taxon>
        <taxon>Embryophyta</taxon>
        <taxon>Tracheophyta</taxon>
        <taxon>Spermatophyta</taxon>
        <taxon>Magnoliopsida</taxon>
        <taxon>eudicotyledons</taxon>
        <taxon>Gunneridae</taxon>
        <taxon>Pentapetalae</taxon>
        <taxon>asterids</taxon>
        <taxon>lamiids</taxon>
        <taxon>Solanales</taxon>
        <taxon>Solanaceae</taxon>
        <taxon>Solanoideae</taxon>
        <taxon>Solaneae</taxon>
        <taxon>Solanum</taxon>
    </lineage>
</organism>
<keyword evidence="2" id="KW-1185">Reference proteome</keyword>
<reference evidence="1" key="1">
    <citation type="submission" date="2023-08" db="EMBL/GenBank/DDBJ databases">
        <title>A de novo genome assembly of Solanum verrucosum Schlechtendal, a Mexican diploid species geographically isolated from the other diploid A-genome species in potato relatives.</title>
        <authorList>
            <person name="Hosaka K."/>
        </authorList>
    </citation>
    <scope>NUCLEOTIDE SEQUENCE</scope>
    <source>
        <tissue evidence="1">Young leaves</tissue>
    </source>
</reference>
<protein>
    <submittedName>
        <fullName evidence="1">Uncharacterized protein</fullName>
    </submittedName>
</protein>
<dbReference type="AlphaFoldDB" id="A0AAF0Q090"/>
<name>A0AAF0Q090_SOLVR</name>
<sequence length="86" mass="10228">MRSSPRCTLREMRDNQGWDLRFRRHLNNWEINRVAELLNTLEQYKDLTPNEDNLFWLPDKQGRFSAGSAYKTYKDQSLRVVAGPGR</sequence>
<proteinExistence type="predicted"/>
<accession>A0AAF0Q090</accession>
<dbReference type="EMBL" id="CP133613">
    <property type="protein sequence ID" value="WMV14072.1"/>
    <property type="molecule type" value="Genomic_DNA"/>
</dbReference>
<gene>
    <name evidence="1" type="ORF">MTR67_007457</name>
</gene>
<dbReference type="Proteomes" id="UP001234989">
    <property type="component" value="Chromosome 2"/>
</dbReference>
<evidence type="ECO:0000313" key="2">
    <source>
        <dbReference type="Proteomes" id="UP001234989"/>
    </source>
</evidence>
<evidence type="ECO:0000313" key="1">
    <source>
        <dbReference type="EMBL" id="WMV14072.1"/>
    </source>
</evidence>